<evidence type="ECO:0000313" key="3">
    <source>
        <dbReference type="Proteomes" id="UP000054304"/>
    </source>
</evidence>
<organism evidence="2 3">
    <name type="scientific">Lachancea lanzarotensis</name>
    <dbReference type="NCBI Taxonomy" id="1245769"/>
    <lineage>
        <taxon>Eukaryota</taxon>
        <taxon>Fungi</taxon>
        <taxon>Dikarya</taxon>
        <taxon>Ascomycota</taxon>
        <taxon>Saccharomycotina</taxon>
        <taxon>Saccharomycetes</taxon>
        <taxon>Saccharomycetales</taxon>
        <taxon>Saccharomycetaceae</taxon>
        <taxon>Lachancea</taxon>
    </lineage>
</organism>
<dbReference type="HOGENOM" id="CLU_1510872_0_0_1"/>
<name>A0A0C7N3F5_9SACH</name>
<accession>A0A0C7N3F5</accession>
<feature type="compositionally biased region" description="Basic residues" evidence="1">
    <location>
        <begin position="159"/>
        <end position="170"/>
    </location>
</feature>
<evidence type="ECO:0000256" key="1">
    <source>
        <dbReference type="SAM" id="MobiDB-lite"/>
    </source>
</evidence>
<dbReference type="Proteomes" id="UP000054304">
    <property type="component" value="Unassembled WGS sequence"/>
</dbReference>
<dbReference type="Pfam" id="PF10175">
    <property type="entry name" value="MPP6"/>
    <property type="match status" value="1"/>
</dbReference>
<reference evidence="2 3" key="1">
    <citation type="submission" date="2014-12" db="EMBL/GenBank/DDBJ databases">
        <authorList>
            <person name="Neuveglise Cecile"/>
        </authorList>
    </citation>
    <scope>NUCLEOTIDE SEQUENCE [LARGE SCALE GENOMIC DNA]</scope>
    <source>
        <strain evidence="2 3">CBS 12615</strain>
    </source>
</reference>
<feature type="compositionally biased region" description="Polar residues" evidence="1">
    <location>
        <begin position="148"/>
        <end position="157"/>
    </location>
</feature>
<proteinExistence type="predicted"/>
<feature type="compositionally biased region" description="Basic and acidic residues" evidence="1">
    <location>
        <begin position="123"/>
        <end position="139"/>
    </location>
</feature>
<dbReference type="AlphaFoldDB" id="A0A0C7N3F5"/>
<dbReference type="OrthoDB" id="4084022at2759"/>
<dbReference type="GeneID" id="34684544"/>
<feature type="region of interest" description="Disordered" evidence="1">
    <location>
        <begin position="70"/>
        <end position="178"/>
    </location>
</feature>
<gene>
    <name evidence="2" type="ORF">LALA0_S02e07382g</name>
</gene>
<dbReference type="RefSeq" id="XP_022627365.1">
    <property type="nucleotide sequence ID" value="XM_022773884.1"/>
</dbReference>
<evidence type="ECO:0000313" key="2">
    <source>
        <dbReference type="EMBL" id="CEP61129.1"/>
    </source>
</evidence>
<keyword evidence="3" id="KW-1185">Reference proteome</keyword>
<dbReference type="EMBL" id="LN736361">
    <property type="protein sequence ID" value="CEP61129.1"/>
    <property type="molecule type" value="Genomic_DNA"/>
</dbReference>
<sequence length="178" mass="19998">MAEEVNGRLSSRVLNMKFMRQADQAEEAQKQEEEKRHLIDSSEWRLAGNDHIKARLRPQWQHIGATALWGHQQATGAVGRRKMGVPEKSSEETQQEADIETLWKAQKRSRGEEESAESDGESEGLKKRGSDDKVVEKTGNDLGKATANGKNKTSQPPSKRAKSGKAHRQSKKLEKDKK</sequence>
<protein>
    <submittedName>
        <fullName evidence="2">LALA0S02e07382g1_1</fullName>
    </submittedName>
</protein>